<dbReference type="EMBL" id="KY710701">
    <property type="protein sequence ID" value="AXY99570.1"/>
    <property type="molecule type" value="Genomic_DNA"/>
</dbReference>
<feature type="transmembrane region" description="Helical" evidence="5">
    <location>
        <begin position="272"/>
        <end position="293"/>
    </location>
</feature>
<protein>
    <submittedName>
        <fullName evidence="7">Wzy</fullName>
    </submittedName>
</protein>
<name>A0A385JMJ6_PROMI</name>
<keyword evidence="2 5" id="KW-0812">Transmembrane</keyword>
<organism evidence="7">
    <name type="scientific">Proteus mirabilis</name>
    <dbReference type="NCBI Taxonomy" id="584"/>
    <lineage>
        <taxon>Bacteria</taxon>
        <taxon>Pseudomonadati</taxon>
        <taxon>Pseudomonadota</taxon>
        <taxon>Gammaproteobacteria</taxon>
        <taxon>Enterobacterales</taxon>
        <taxon>Morganellaceae</taxon>
        <taxon>Proteus</taxon>
    </lineage>
</organism>
<dbReference type="RefSeq" id="WP_049220121.1">
    <property type="nucleotide sequence ID" value="NZ_CP071773.1"/>
</dbReference>
<feature type="transmembrane region" description="Helical" evidence="5">
    <location>
        <begin position="224"/>
        <end position="245"/>
    </location>
</feature>
<dbReference type="PANTHER" id="PTHR37422">
    <property type="entry name" value="TEICHURONIC ACID BIOSYNTHESIS PROTEIN TUAE"/>
    <property type="match status" value="1"/>
</dbReference>
<dbReference type="InterPro" id="IPR007016">
    <property type="entry name" value="O-antigen_ligase-rel_domated"/>
</dbReference>
<feature type="transmembrane region" description="Helical" evidence="5">
    <location>
        <begin position="344"/>
        <end position="370"/>
    </location>
</feature>
<evidence type="ECO:0000313" key="7">
    <source>
        <dbReference type="EMBL" id="AXY99570.1"/>
    </source>
</evidence>
<evidence type="ECO:0000256" key="1">
    <source>
        <dbReference type="ARBA" id="ARBA00004141"/>
    </source>
</evidence>
<feature type="domain" description="O-antigen ligase-related" evidence="6">
    <location>
        <begin position="188"/>
        <end position="321"/>
    </location>
</feature>
<feature type="transmembrane region" description="Helical" evidence="5">
    <location>
        <begin position="108"/>
        <end position="129"/>
    </location>
</feature>
<feature type="transmembrane region" description="Helical" evidence="5">
    <location>
        <begin position="77"/>
        <end position="96"/>
    </location>
</feature>
<evidence type="ECO:0000259" key="6">
    <source>
        <dbReference type="Pfam" id="PF04932"/>
    </source>
</evidence>
<feature type="transmembrane region" description="Helical" evidence="5">
    <location>
        <begin position="189"/>
        <end position="218"/>
    </location>
</feature>
<feature type="transmembrane region" description="Helical" evidence="5">
    <location>
        <begin position="30"/>
        <end position="47"/>
    </location>
</feature>
<keyword evidence="3 5" id="KW-1133">Transmembrane helix</keyword>
<feature type="transmembrane region" description="Helical" evidence="5">
    <location>
        <begin position="163"/>
        <end position="180"/>
    </location>
</feature>
<dbReference type="AlphaFoldDB" id="A0A385JMJ6"/>
<evidence type="ECO:0000256" key="3">
    <source>
        <dbReference type="ARBA" id="ARBA00022989"/>
    </source>
</evidence>
<proteinExistence type="predicted"/>
<dbReference type="Pfam" id="PF04932">
    <property type="entry name" value="Wzy_C"/>
    <property type="match status" value="1"/>
</dbReference>
<dbReference type="GO" id="GO:0016020">
    <property type="term" value="C:membrane"/>
    <property type="evidence" value="ECO:0007669"/>
    <property type="project" value="UniProtKB-SubCell"/>
</dbReference>
<feature type="transmembrane region" description="Helical" evidence="5">
    <location>
        <begin position="54"/>
        <end position="71"/>
    </location>
</feature>
<comment type="subcellular location">
    <subcellularLocation>
        <location evidence="1">Membrane</location>
        <topology evidence="1">Multi-pass membrane protein</topology>
    </subcellularLocation>
</comment>
<evidence type="ECO:0000256" key="2">
    <source>
        <dbReference type="ARBA" id="ARBA00022692"/>
    </source>
</evidence>
<evidence type="ECO:0000256" key="5">
    <source>
        <dbReference type="SAM" id="Phobius"/>
    </source>
</evidence>
<reference evidence="7" key="1">
    <citation type="journal article" date="2017" name="PLoS ONE">
        <title>Genetic diversity of the O antigens of Proteus species and the development of a suspension array for molecular serotyping.</title>
        <authorList>
            <person name="Yu X."/>
            <person name="Torzewska A."/>
            <person name="Zhang X."/>
            <person name="Yin Z."/>
            <person name="Drzewiecka D."/>
            <person name="Cao H."/>
            <person name="Liu B."/>
            <person name="Knirel Y.A."/>
            <person name="Rozalski A."/>
            <person name="Wang L."/>
        </authorList>
    </citation>
    <scope>NUCLEOTIDE SEQUENCE</scope>
    <source>
        <strain evidence="7">PrK 47/57</strain>
    </source>
</reference>
<feature type="transmembrane region" description="Helical" evidence="5">
    <location>
        <begin position="313"/>
        <end position="332"/>
    </location>
</feature>
<evidence type="ECO:0000256" key="4">
    <source>
        <dbReference type="ARBA" id="ARBA00023136"/>
    </source>
</evidence>
<keyword evidence="4 5" id="KW-0472">Membrane</keyword>
<dbReference type="PANTHER" id="PTHR37422:SF17">
    <property type="entry name" value="O-ANTIGEN LIGASE"/>
    <property type="match status" value="1"/>
</dbReference>
<sequence>MKKLLLFSVFISFFFQSFYIDIGYAIKAFMVLIPLLYFFTSFGKFNIKFYNHEVLLFFTIIIFSSSLIYSYDYLSSFKMIVGLLILILLFNLLLTSITSFNPSVFFKYIYLSGLFFNIISLLLYFYGIIMVKGLFAFETQGVHYGLLVDRGIPRLIGTLKDPNFFIAFNSIFLFLSYYNFKESKTAKLLFILSSVTCLSTFSIGGFIAIICGFITMSLQNKKGIFRLLSLILLILCIYFISIWLYPEINKFIMSRLSGASDGSGRFNDWKNALITFLNYPFGIGIYSFLAYNQEILGGIHYVHNTYLEVLVEGGIHTFSFYILFIIVLLLTVYKLGKKNEYFEFLLPSTITLLMSFFSLSGFASEFWLFYLAIVHFCCNKASNDNKLSQKN</sequence>
<accession>A0A385JMJ6</accession>
<dbReference type="InterPro" id="IPR051533">
    <property type="entry name" value="WaaL-like"/>
</dbReference>